<dbReference type="AlphaFoldDB" id="A0A399CR69"/>
<evidence type="ECO:0000313" key="1">
    <source>
        <dbReference type="EMBL" id="RIH62725.1"/>
    </source>
</evidence>
<dbReference type="InterPro" id="IPR028974">
    <property type="entry name" value="TSP_type-3_rpt"/>
</dbReference>
<dbReference type="EMBL" id="QWET01000048">
    <property type="protein sequence ID" value="RIH62725.1"/>
    <property type="molecule type" value="Genomic_DNA"/>
</dbReference>
<keyword evidence="2" id="KW-1185">Reference proteome</keyword>
<dbReference type="GO" id="GO:0005509">
    <property type="term" value="F:calcium ion binding"/>
    <property type="evidence" value="ECO:0007669"/>
    <property type="project" value="InterPro"/>
</dbReference>
<sequence>MNKHITILLILLIPVFSFGQEQEYKSKEREKYYKKLNYKPFKPLSKKDILGFKDAHFDLEDIADYTPYSDSLYLTPYQDSIYKIMFNPANRDSMITPEPQYVGEIEKSQILKYEKNGEAEAFIYVSSKYENRYFGESGIWVAYSANNGESWEYLYTGIVQQQPLYIKWYSKLPLINSKRELQIETCLLRQLSPFSHPGPGPTYEVVKDGLLLTLDLKTLRKDTDGDGLTDIVETKFYTNLNNKDTDGDGITDDLDLNPRLNVRRTDKTVIFESAVNEETNMFDTTGLVISSLKTPLINYATDTTETILIVTDNPDIQSIQPKSTRVIILSEKEYEKSKGLFRNELNDMSISPLFKVDDEIDTYIFTRSFNTWGEEYLVKKTENGWTIMIISSWIS</sequence>
<accession>A0A399CR69</accession>
<dbReference type="SUPFAM" id="SSF103647">
    <property type="entry name" value="TSP type-3 repeat"/>
    <property type="match status" value="1"/>
</dbReference>
<name>A0A399CR69_9BACT</name>
<reference evidence="1 2" key="1">
    <citation type="journal article" date="2015" name="Int. J. Syst. Evol. Microbiol.">
        <title>Mariniphaga sediminis sp. nov., isolated from coastal sediment.</title>
        <authorList>
            <person name="Wang F.Q."/>
            <person name="Shen Q.Y."/>
            <person name="Chen G.J."/>
            <person name="Du Z.J."/>
        </authorList>
    </citation>
    <scope>NUCLEOTIDE SEQUENCE [LARGE SCALE GENOMIC DNA]</scope>
    <source>
        <strain evidence="1 2">SY21</strain>
    </source>
</reference>
<protein>
    <submittedName>
        <fullName evidence="1">Uncharacterized protein</fullName>
    </submittedName>
</protein>
<dbReference type="Proteomes" id="UP000266441">
    <property type="component" value="Unassembled WGS sequence"/>
</dbReference>
<evidence type="ECO:0000313" key="2">
    <source>
        <dbReference type="Proteomes" id="UP000266441"/>
    </source>
</evidence>
<dbReference type="OrthoDB" id="1245292at2"/>
<gene>
    <name evidence="1" type="ORF">D1164_23445</name>
</gene>
<dbReference type="RefSeq" id="WP_119352336.1">
    <property type="nucleotide sequence ID" value="NZ_QWET01000048.1"/>
</dbReference>
<organism evidence="1 2">
    <name type="scientific">Mariniphaga sediminis</name>
    <dbReference type="NCBI Taxonomy" id="1628158"/>
    <lineage>
        <taxon>Bacteria</taxon>
        <taxon>Pseudomonadati</taxon>
        <taxon>Bacteroidota</taxon>
        <taxon>Bacteroidia</taxon>
        <taxon>Marinilabiliales</taxon>
        <taxon>Prolixibacteraceae</taxon>
        <taxon>Mariniphaga</taxon>
    </lineage>
</organism>
<comment type="caution">
    <text evidence="1">The sequence shown here is derived from an EMBL/GenBank/DDBJ whole genome shotgun (WGS) entry which is preliminary data.</text>
</comment>
<proteinExistence type="predicted"/>